<name>A0A7W9IGA1_9ACTN</name>
<sequence length="40" mass="4233">MASRGRAPFVYTQDGYVAGVLTGKAKQMPRKVCGISEVCG</sequence>
<dbReference type="Proteomes" id="UP000540685">
    <property type="component" value="Unassembled WGS sequence"/>
</dbReference>
<gene>
    <name evidence="1" type="ORF">F4562_002833</name>
</gene>
<dbReference type="EMBL" id="JACHMP010000001">
    <property type="protein sequence ID" value="MBB5819771.1"/>
    <property type="molecule type" value="Genomic_DNA"/>
</dbReference>
<dbReference type="RefSeq" id="WP_260315723.1">
    <property type="nucleotide sequence ID" value="NZ_JACHMP010000001.1"/>
</dbReference>
<reference evidence="1 2" key="1">
    <citation type="submission" date="2020-08" db="EMBL/GenBank/DDBJ databases">
        <title>Sequencing the genomes of 1000 actinobacteria strains.</title>
        <authorList>
            <person name="Klenk H.-P."/>
        </authorList>
    </citation>
    <scope>NUCLEOTIDE SEQUENCE [LARGE SCALE GENOMIC DNA]</scope>
    <source>
        <strain evidence="1 2">DSM 46887</strain>
    </source>
</reference>
<comment type="caution">
    <text evidence="1">The sequence shown here is derived from an EMBL/GenBank/DDBJ whole genome shotgun (WGS) entry which is preliminary data.</text>
</comment>
<protein>
    <submittedName>
        <fullName evidence="1">Uncharacterized protein</fullName>
    </submittedName>
</protein>
<proteinExistence type="predicted"/>
<dbReference type="AlphaFoldDB" id="A0A7W9IGA1"/>
<evidence type="ECO:0000313" key="2">
    <source>
        <dbReference type="Proteomes" id="UP000540685"/>
    </source>
</evidence>
<accession>A0A7W9IGA1</accession>
<evidence type="ECO:0000313" key="1">
    <source>
        <dbReference type="EMBL" id="MBB5819771.1"/>
    </source>
</evidence>
<keyword evidence="2" id="KW-1185">Reference proteome</keyword>
<organism evidence="1 2">
    <name type="scientific">Streptosporangium becharense</name>
    <dbReference type="NCBI Taxonomy" id="1816182"/>
    <lineage>
        <taxon>Bacteria</taxon>
        <taxon>Bacillati</taxon>
        <taxon>Actinomycetota</taxon>
        <taxon>Actinomycetes</taxon>
        <taxon>Streptosporangiales</taxon>
        <taxon>Streptosporangiaceae</taxon>
        <taxon>Streptosporangium</taxon>
    </lineage>
</organism>